<accession>A0ABX3EJ26</accession>
<protein>
    <recommendedName>
        <fullName evidence="3">Squalene cyclase C-terminal domain-containing protein</fullName>
    </recommendedName>
</protein>
<dbReference type="EMBL" id="LVWI01000081">
    <property type="protein sequence ID" value="OKP80745.1"/>
    <property type="molecule type" value="Genomic_DNA"/>
</dbReference>
<gene>
    <name evidence="1" type="ORF">A3844_27065</name>
</gene>
<organism evidence="1 2">
    <name type="scientific">Paenibacillus helianthi</name>
    <dbReference type="NCBI Taxonomy" id="1349432"/>
    <lineage>
        <taxon>Bacteria</taxon>
        <taxon>Bacillati</taxon>
        <taxon>Bacillota</taxon>
        <taxon>Bacilli</taxon>
        <taxon>Bacillales</taxon>
        <taxon>Paenibacillaceae</taxon>
        <taxon>Paenibacillus</taxon>
    </lineage>
</organism>
<reference evidence="1 2" key="1">
    <citation type="submission" date="2016-03" db="EMBL/GenBank/DDBJ databases">
        <authorList>
            <person name="Sant'Anna F.H."/>
            <person name="Ambrosini A."/>
            <person name="Souza R."/>
            <person name="Bach E."/>
            <person name="Fernandes G."/>
            <person name="Balsanelli E."/>
            <person name="Baura V.A."/>
            <person name="Souza E.M."/>
            <person name="Passaglia L."/>
        </authorList>
    </citation>
    <scope>NUCLEOTIDE SEQUENCE [LARGE SCALE GENOMIC DNA]</scope>
    <source>
        <strain evidence="1 2">P26E</strain>
    </source>
</reference>
<keyword evidence="2" id="KW-1185">Reference proteome</keyword>
<evidence type="ECO:0000313" key="2">
    <source>
        <dbReference type="Proteomes" id="UP000186058"/>
    </source>
</evidence>
<evidence type="ECO:0000313" key="1">
    <source>
        <dbReference type="EMBL" id="OKP80745.1"/>
    </source>
</evidence>
<dbReference type="RefSeq" id="WP_074085112.1">
    <property type="nucleotide sequence ID" value="NZ_LVWI01000081.1"/>
</dbReference>
<proteinExistence type="predicted"/>
<dbReference type="InterPro" id="IPR008930">
    <property type="entry name" value="Terpenoid_cyclase/PrenylTrfase"/>
</dbReference>
<name>A0ABX3EJ26_9BACL</name>
<sequence length="316" mass="35932">MDLSEQDLKRIRNWVYRNARPVDLARWKFHFEKGPADAVLSALSAYQNEDGGFAHALEADSWNPCSAPIQTANAVEKLLEIHWEDGSHPVIQGILKYLDSGAEVEGKAWKNVVESNNIYPHAPWWNTNSNSTAHSMFNPTAILAGFILKYADRSSRLYPRGMEIARELSVFFLTDPGIEMHPLKCIVTLIECISEAGLQEQLPYARLQAAAVEQITALIKREAGEWSGYSCRPSVFIQSPESPGYADNAALLHKELDYLLQTRNEEGVWNLTWNWDAFEREFAISENWWKTHIVIENVLLLRAFGRYSPSFRNSCS</sequence>
<evidence type="ECO:0008006" key="3">
    <source>
        <dbReference type="Google" id="ProtNLM"/>
    </source>
</evidence>
<dbReference type="SUPFAM" id="SSF48239">
    <property type="entry name" value="Terpenoid cyclases/Protein prenyltransferases"/>
    <property type="match status" value="1"/>
</dbReference>
<dbReference type="Proteomes" id="UP000186058">
    <property type="component" value="Unassembled WGS sequence"/>
</dbReference>
<comment type="caution">
    <text evidence="1">The sequence shown here is derived from an EMBL/GenBank/DDBJ whole genome shotgun (WGS) entry which is preliminary data.</text>
</comment>